<dbReference type="Proteomes" id="UP000287168">
    <property type="component" value="Unassembled WGS sequence"/>
</dbReference>
<gene>
    <name evidence="2" type="ORF">EP867_14945</name>
</gene>
<dbReference type="RefSeq" id="WP_128490288.1">
    <property type="nucleotide sequence ID" value="NZ_JBHLXB010000023.1"/>
</dbReference>
<feature type="signal peptide" evidence="1">
    <location>
        <begin position="1"/>
        <end position="20"/>
    </location>
</feature>
<protein>
    <submittedName>
        <fullName evidence="2">Uncharacterized protein</fullName>
    </submittedName>
</protein>
<evidence type="ECO:0000313" key="2">
    <source>
        <dbReference type="EMBL" id="RWY39106.1"/>
    </source>
</evidence>
<evidence type="ECO:0000256" key="1">
    <source>
        <dbReference type="SAM" id="SignalP"/>
    </source>
</evidence>
<reference evidence="2 3" key="1">
    <citation type="journal article" date="2015" name="Int. J. Syst. Evol. Microbiol.">
        <title>Gemmobacter intermedius sp. nov., isolated from a white stork (Ciconia ciconia).</title>
        <authorList>
            <person name="Kampfer P."/>
            <person name="Jerzak L."/>
            <person name="Wilharm G."/>
            <person name="Golke J."/>
            <person name="Busse H.J."/>
            <person name="Glaeser S.P."/>
        </authorList>
    </citation>
    <scope>NUCLEOTIDE SEQUENCE [LARGE SCALE GENOMIC DNA]</scope>
    <source>
        <strain evidence="2 3">119/4</strain>
    </source>
</reference>
<dbReference type="OrthoDB" id="7866572at2"/>
<name>A0A444M8W3_9RHOB</name>
<evidence type="ECO:0000313" key="3">
    <source>
        <dbReference type="Proteomes" id="UP000287168"/>
    </source>
</evidence>
<proteinExistence type="predicted"/>
<dbReference type="EMBL" id="SBLC01000027">
    <property type="protein sequence ID" value="RWY39106.1"/>
    <property type="molecule type" value="Genomic_DNA"/>
</dbReference>
<organism evidence="2 3">
    <name type="scientific">Falsigemmobacter intermedius</name>
    <dbReference type="NCBI Taxonomy" id="1553448"/>
    <lineage>
        <taxon>Bacteria</taxon>
        <taxon>Pseudomonadati</taxon>
        <taxon>Pseudomonadota</taxon>
        <taxon>Alphaproteobacteria</taxon>
        <taxon>Rhodobacterales</taxon>
        <taxon>Paracoccaceae</taxon>
        <taxon>Falsigemmobacter</taxon>
    </lineage>
</organism>
<keyword evidence="1" id="KW-0732">Signal</keyword>
<keyword evidence="3" id="KW-1185">Reference proteome</keyword>
<dbReference type="AlphaFoldDB" id="A0A444M8W3"/>
<accession>A0A444M8W3</accession>
<comment type="caution">
    <text evidence="2">The sequence shown here is derived from an EMBL/GenBank/DDBJ whole genome shotgun (WGS) entry which is preliminary data.</text>
</comment>
<sequence>MRIFSSLVLVSLITPQLAFAQERLLVDLPLGQVSIAMDKDFAAIAKSPSVRGTVLIDTAYAPKLKATHKNSILLEVSPGGNACPVDYVWLTLSESDLKLSDYTNSCSEGAQVVETDGYPRLVVDDINDPQNRYSYDFDGTALSSRQIDPETPAVGNDP</sequence>
<feature type="chain" id="PRO_5019298102" evidence="1">
    <location>
        <begin position="21"/>
        <end position="158"/>
    </location>
</feature>